<dbReference type="EMBL" id="CP026309">
    <property type="protein sequence ID" value="AUV82529.1"/>
    <property type="molecule type" value="Genomic_DNA"/>
</dbReference>
<dbReference type="KEGG" id="srub:C2R22_13505"/>
<proteinExistence type="inferred from homology"/>
<gene>
    <name evidence="3" type="ORF">C2R22_13505</name>
</gene>
<evidence type="ECO:0000313" key="4">
    <source>
        <dbReference type="Proteomes" id="UP000236584"/>
    </source>
</evidence>
<dbReference type="InterPro" id="IPR001509">
    <property type="entry name" value="Epimerase_deHydtase"/>
</dbReference>
<accession>A0A2I8VN63</accession>
<protein>
    <recommendedName>
        <fullName evidence="2">NAD-dependent epimerase/dehydratase domain-containing protein</fullName>
    </recommendedName>
</protein>
<dbReference type="SUPFAM" id="SSF51735">
    <property type="entry name" value="NAD(P)-binding Rossmann-fold domains"/>
    <property type="match status" value="1"/>
</dbReference>
<dbReference type="Pfam" id="PF01370">
    <property type="entry name" value="Epimerase"/>
    <property type="match status" value="1"/>
</dbReference>
<dbReference type="RefSeq" id="WP_103426218.1">
    <property type="nucleotide sequence ID" value="NZ_CP026309.1"/>
</dbReference>
<evidence type="ECO:0000313" key="3">
    <source>
        <dbReference type="EMBL" id="AUV82529.1"/>
    </source>
</evidence>
<evidence type="ECO:0000256" key="1">
    <source>
        <dbReference type="ARBA" id="ARBA00007637"/>
    </source>
</evidence>
<dbReference type="OrthoDB" id="326123at2157"/>
<evidence type="ECO:0000259" key="2">
    <source>
        <dbReference type="Pfam" id="PF01370"/>
    </source>
</evidence>
<dbReference type="InterPro" id="IPR036291">
    <property type="entry name" value="NAD(P)-bd_dom_sf"/>
</dbReference>
<keyword evidence="4" id="KW-1185">Reference proteome</keyword>
<dbReference type="GeneID" id="35593126"/>
<feature type="domain" description="NAD-dependent epimerase/dehydratase" evidence="2">
    <location>
        <begin position="3"/>
        <end position="232"/>
    </location>
</feature>
<name>A0A2I8VN63_9EURY</name>
<organism evidence="3 4">
    <name type="scientific">Salinigranum rubrum</name>
    <dbReference type="NCBI Taxonomy" id="755307"/>
    <lineage>
        <taxon>Archaea</taxon>
        <taxon>Methanobacteriati</taxon>
        <taxon>Methanobacteriota</taxon>
        <taxon>Stenosarchaea group</taxon>
        <taxon>Halobacteria</taxon>
        <taxon>Halobacteriales</taxon>
        <taxon>Haloferacaceae</taxon>
        <taxon>Salinigranum</taxon>
    </lineage>
</organism>
<sequence>MSILVTGAPGWLGNELIARLDDSAEEIRCLTLPGVDTTPLDSYDVDVYYGDITDQESLDEAYTDGVDTVFHCAGIIHPPKLLGVDMFYDINTRGTRNMLEGARQHGADHFVYISSNAAQGFNDSRDELMTEGMPCRPESPYGRSKYLAEEHVRGYEREYGIDYTVVRPCWYYGPGQPERMDTLMEMIAEGNPIMFGDGTNLRSMTYIPKLVEALQLVMEQSSTAKGETYWIADEKPYTTNHIYETIARLIGVVDSYSPRRVPKVASQVLEVADKTFAKLGVYEKNVHVGGEMSRTIACDVTKAKEELGYEPATDLESGMRESIEWAWEHGGLDV</sequence>
<dbReference type="Gene3D" id="3.40.50.720">
    <property type="entry name" value="NAD(P)-binding Rossmann-like Domain"/>
    <property type="match status" value="1"/>
</dbReference>
<comment type="similarity">
    <text evidence="1">Belongs to the NAD(P)-dependent epimerase/dehydratase family.</text>
</comment>
<dbReference type="Proteomes" id="UP000236584">
    <property type="component" value="Chromosome"/>
</dbReference>
<dbReference type="PANTHER" id="PTHR43000">
    <property type="entry name" value="DTDP-D-GLUCOSE 4,6-DEHYDRATASE-RELATED"/>
    <property type="match status" value="1"/>
</dbReference>
<dbReference type="AlphaFoldDB" id="A0A2I8VN63"/>
<reference evidence="3 4" key="1">
    <citation type="submission" date="2018-01" db="EMBL/GenBank/DDBJ databases">
        <title>Complete genome sequence of Salinigranum rubrum GX10T, an extremely halophilic archaeon isolated from a marine solar saltern.</title>
        <authorList>
            <person name="Han S."/>
        </authorList>
    </citation>
    <scope>NUCLEOTIDE SEQUENCE [LARGE SCALE GENOMIC DNA]</scope>
    <source>
        <strain evidence="3 4">GX10</strain>
    </source>
</reference>